<evidence type="ECO:0000313" key="3">
    <source>
        <dbReference type="Proteomes" id="UP000016924"/>
    </source>
</evidence>
<protein>
    <recommendedName>
        <fullName evidence="1">Clr5 domain-containing protein</fullName>
    </recommendedName>
</protein>
<proteinExistence type="predicted"/>
<reference evidence="3" key="1">
    <citation type="submission" date="2012-06" db="EMBL/GenBank/DDBJ databases">
        <title>The genome sequence of Coniosporium apollinis CBS 100218.</title>
        <authorList>
            <consortium name="The Broad Institute Genome Sequencing Platform"/>
            <person name="Cuomo C."/>
            <person name="Gorbushina A."/>
            <person name="Noack S."/>
            <person name="Walker B."/>
            <person name="Young S.K."/>
            <person name="Zeng Q."/>
            <person name="Gargeya S."/>
            <person name="Fitzgerald M."/>
            <person name="Haas B."/>
            <person name="Abouelleil A."/>
            <person name="Alvarado L."/>
            <person name="Arachchi H.M."/>
            <person name="Berlin A.M."/>
            <person name="Chapman S.B."/>
            <person name="Goldberg J."/>
            <person name="Griggs A."/>
            <person name="Gujja S."/>
            <person name="Hansen M."/>
            <person name="Howarth C."/>
            <person name="Imamovic A."/>
            <person name="Larimer J."/>
            <person name="McCowan C."/>
            <person name="Montmayeur A."/>
            <person name="Murphy C."/>
            <person name="Neiman D."/>
            <person name="Pearson M."/>
            <person name="Priest M."/>
            <person name="Roberts A."/>
            <person name="Saif S."/>
            <person name="Shea T."/>
            <person name="Sisk P."/>
            <person name="Sykes S."/>
            <person name="Wortman J."/>
            <person name="Nusbaum C."/>
            <person name="Birren B."/>
        </authorList>
    </citation>
    <scope>NUCLEOTIDE SEQUENCE [LARGE SCALE GENOMIC DNA]</scope>
    <source>
        <strain evidence="3">CBS 100218</strain>
    </source>
</reference>
<dbReference type="AlphaFoldDB" id="R7YXA1"/>
<dbReference type="GeneID" id="19902882"/>
<dbReference type="OMA" id="HREELCE"/>
<feature type="domain" description="Clr5" evidence="1">
    <location>
        <begin position="22"/>
        <end position="72"/>
    </location>
</feature>
<dbReference type="OrthoDB" id="5083163at2759"/>
<dbReference type="STRING" id="1168221.R7YXA1"/>
<dbReference type="Pfam" id="PF14420">
    <property type="entry name" value="Clr5"/>
    <property type="match status" value="1"/>
</dbReference>
<dbReference type="Proteomes" id="UP000016924">
    <property type="component" value="Unassembled WGS sequence"/>
</dbReference>
<accession>R7YXA1</accession>
<name>R7YXA1_CONA1</name>
<dbReference type="HOGENOM" id="CLU_362907_0_0_1"/>
<gene>
    <name evidence="2" type="ORF">W97_05571</name>
</gene>
<evidence type="ECO:0000259" key="1">
    <source>
        <dbReference type="Pfam" id="PF14420"/>
    </source>
</evidence>
<dbReference type="PANTHER" id="PTHR38788:SF3">
    <property type="entry name" value="CLR5 DOMAIN-CONTAINING PROTEIN"/>
    <property type="match status" value="1"/>
</dbReference>
<sequence>MPPQHPLQWKGPPVPRAKPITASKWEEHREELCEFYQKMTLDDLMAMMKVRHGFEPSRRQYVFQFEKWGVHKYNTTSKEPARSEYLPVSLPRPSGPTAHHVVEDDDSLQTSIVQTCPRIRKQSSCQKPAVPPKKRQKLSGFISSKDPYADLGLVFNTPGESQPGPGDTVPAAPTAMPLGGTASRIANGGADVVASMPELLIEESRSTISNCAHDADRDLPLSETGSDWDDSDRDIREQLSTGQASGRERLIDSSRPIDTFSRNEIQDMKHAADFLYSLLSDEDAFPLYVLVLKRLKQSNQPVWMMSSAIIACARSATTSSQVEIARSLLEQKLQDPQGSATDAEIFLFRMLLAYTYIRCGDDFTASFHIETAMGFNLSNENLFMQLREEDRSLDIITYPFLAQYLGCLGDLGKAKTLGRVAQDKLVVDKSLIRRRLREAILERAPGPFELKHGSMGNPCMRSCLQWCTSEIRCTVKIPGSWKSLHSHRRYERQADYIGLFCCLWERWQTRRTEFPAEQLPLMRQADKLMGISAAELLISMCRMIMHAAPARLDNSEWDLLLRARIGAMSLSQQSDEQLGLQYLDLFSRMMTLRSSNDPVLDMFMKAARVYQAELITKNLMIMLPDVQNFVSDSESGDPSDEFVKSNTPTRSLSIVAAVLLPTLAPSLDSSDLSSLRLLKDRIQQDMRGAARDAAMRLPSTAFRNSSRSMLDLPSMSELSQAMASSLSLSSVRQAGTTALEALVTVSSNVRERVADMEESSLRKRSLFSID</sequence>
<keyword evidence="3" id="KW-1185">Reference proteome</keyword>
<dbReference type="EMBL" id="JH767580">
    <property type="protein sequence ID" value="EON66473.1"/>
    <property type="molecule type" value="Genomic_DNA"/>
</dbReference>
<dbReference type="PANTHER" id="PTHR38788">
    <property type="entry name" value="CLR5 DOMAIN-CONTAINING PROTEIN"/>
    <property type="match status" value="1"/>
</dbReference>
<evidence type="ECO:0000313" key="2">
    <source>
        <dbReference type="EMBL" id="EON66473.1"/>
    </source>
</evidence>
<organism evidence="2 3">
    <name type="scientific">Coniosporium apollinis (strain CBS 100218)</name>
    <name type="common">Rock-inhabiting black yeast</name>
    <dbReference type="NCBI Taxonomy" id="1168221"/>
    <lineage>
        <taxon>Eukaryota</taxon>
        <taxon>Fungi</taxon>
        <taxon>Dikarya</taxon>
        <taxon>Ascomycota</taxon>
        <taxon>Pezizomycotina</taxon>
        <taxon>Dothideomycetes</taxon>
        <taxon>Dothideomycetes incertae sedis</taxon>
        <taxon>Coniosporium</taxon>
    </lineage>
</organism>
<dbReference type="eggNOG" id="ENOG502T1KG">
    <property type="taxonomic scope" value="Eukaryota"/>
</dbReference>
<dbReference type="RefSeq" id="XP_007781790.1">
    <property type="nucleotide sequence ID" value="XM_007783600.1"/>
</dbReference>
<dbReference type="InterPro" id="IPR025676">
    <property type="entry name" value="Clr5_dom"/>
</dbReference>